<accession>A0ABT8F9C9</accession>
<dbReference type="Proteomes" id="UP001168552">
    <property type="component" value="Unassembled WGS sequence"/>
</dbReference>
<dbReference type="EMBL" id="JAUHJS010000012">
    <property type="protein sequence ID" value="MDN4167077.1"/>
    <property type="molecule type" value="Genomic_DNA"/>
</dbReference>
<evidence type="ECO:0000256" key="1">
    <source>
        <dbReference type="SAM" id="Coils"/>
    </source>
</evidence>
<evidence type="ECO:0000313" key="2">
    <source>
        <dbReference type="EMBL" id="MDN4167077.1"/>
    </source>
</evidence>
<organism evidence="2 3">
    <name type="scientific">Shiella aurantiaca</name>
    <dbReference type="NCBI Taxonomy" id="3058365"/>
    <lineage>
        <taxon>Bacteria</taxon>
        <taxon>Pseudomonadati</taxon>
        <taxon>Bacteroidota</taxon>
        <taxon>Cytophagia</taxon>
        <taxon>Cytophagales</taxon>
        <taxon>Shiellaceae</taxon>
        <taxon>Shiella</taxon>
    </lineage>
</organism>
<reference evidence="2" key="1">
    <citation type="submission" date="2023-06" db="EMBL/GenBank/DDBJ databases">
        <title>Cytophagales bacterium Strain LB-30, isolated from soil.</title>
        <authorList>
            <person name="Liu B."/>
        </authorList>
    </citation>
    <scope>NUCLEOTIDE SEQUENCE</scope>
    <source>
        <strain evidence="2">LB-30</strain>
    </source>
</reference>
<protein>
    <recommendedName>
        <fullName evidence="4">Tail fiber domain-containing protein</fullName>
    </recommendedName>
</protein>
<keyword evidence="1" id="KW-0175">Coiled coil</keyword>
<sequence length="300" mass="33520">MLWILHFTTNAQQVDATYLNPMLNDTRYRFIRFGTSAEHYAGFMYNISSPTYGNDGSFSIFTYSNRDMVLRTGTGNVIINHESSGKLGIGTSNPQYKLHVLGDVYLQGNTTAPGGTWSTTFLYWKGHSLIMGTPVGRYAHNRLELKPGGSANGLLYSNLQLYNALNENSHQLAVNITSQGVSYFNGGNVGIGTDNPGTHKLAVNGTIRAKEILVEASPWPDYVFEEDYNLMDLTNLKSYIEQNKHLPEIPSADQVAAEGVSLGEMDRLLLQKIEELTLYIIQQQEQIKEQQERIKVLEAK</sequence>
<comment type="caution">
    <text evidence="2">The sequence shown here is derived from an EMBL/GenBank/DDBJ whole genome shotgun (WGS) entry which is preliminary data.</text>
</comment>
<evidence type="ECO:0008006" key="4">
    <source>
        <dbReference type="Google" id="ProtNLM"/>
    </source>
</evidence>
<keyword evidence="3" id="KW-1185">Reference proteome</keyword>
<gene>
    <name evidence="2" type="ORF">QWY31_16320</name>
</gene>
<evidence type="ECO:0000313" key="3">
    <source>
        <dbReference type="Proteomes" id="UP001168552"/>
    </source>
</evidence>
<name>A0ABT8F9C9_9BACT</name>
<dbReference type="RefSeq" id="WP_320005614.1">
    <property type="nucleotide sequence ID" value="NZ_JAUHJS010000012.1"/>
</dbReference>
<feature type="coiled-coil region" evidence="1">
    <location>
        <begin position="273"/>
        <end position="300"/>
    </location>
</feature>
<proteinExistence type="predicted"/>